<evidence type="ECO:0000259" key="3">
    <source>
        <dbReference type="Pfam" id="PF14716"/>
    </source>
</evidence>
<evidence type="ECO:0000256" key="1">
    <source>
        <dbReference type="PIRSR" id="PIRSR622312-50"/>
    </source>
</evidence>
<dbReference type="Proteomes" id="UP001054945">
    <property type="component" value="Unassembled WGS sequence"/>
</dbReference>
<keyword evidence="5" id="KW-1185">Reference proteome</keyword>
<feature type="compositionally biased region" description="Polar residues" evidence="2">
    <location>
        <begin position="507"/>
        <end position="523"/>
    </location>
</feature>
<feature type="active site" description="Nucleophile; Schiff-base intermediate with DNA; for 5'-dRP lyase activity" evidence="1">
    <location>
        <position position="592"/>
    </location>
</feature>
<dbReference type="SUPFAM" id="SSF81301">
    <property type="entry name" value="Nucleotidyltransferase"/>
    <property type="match status" value="1"/>
</dbReference>
<sequence length="703" mass="79688">MPPPTRPNTLAARLSRFRVRIPEHLRVPGKSAIIVDVNSEDHSQQLSKNVEISVQKNNEAILQNNLFQCVDESMSPGSSNIPSKSKVLCAVEEHTDKIKTNIIENQPSTNSNECVSLSESSCNFQNKETDANSLIEVSSNKIKNKEYKTVHSSNKELDLKSFNEVHQVINMIVESVVEVAANEKVINESVAEISKNILRTEDFIVENSQEYVLKYLITDTVLRVADRVGKVLEEKTSELPMEIMKDEVRNNEKMDISYSEIETENELKISNAEVTAENKEDVLLIETKSENEIITDVLMRTIEDIDKLVDLNISKFSAETMTIKAKNIDMDVSCTEKIDKDEMKSSVAEPMAKSDMDISNEEAVIDDRTKIFDIESIHKIGINVSNSEMIFKDKINISKIYSNENIVKELIGNMLNEVEKTCKIKDDKDSEISTELGKVDVNIKFPEIIYLDEVQNSYNLGNKISLQPTKSSEAQECGITNVSIESKKSDQSLSCNKSRPDVFIPSPNKSQNINNPEPSSQQTGALRLDAHPNKTVIKFMKVLYEFYKKAKNRWRVDTYEKAILSLRKYPKLIGSLEEIQNLSGMSRKIANKVWEIVQTGYLKEINVKLLVALPRGCKNDHRLLPAIVAKLHQRGYLVDDLVRHEENGAQTKYVGIIKLKNMTMNGGTKAETVLYTPDEATIFKFLDLPYRSPEHRERSIDLF</sequence>
<organism evidence="4 5">
    <name type="scientific">Caerostris extrusa</name>
    <name type="common">Bark spider</name>
    <name type="synonym">Caerostris bankana</name>
    <dbReference type="NCBI Taxonomy" id="172846"/>
    <lineage>
        <taxon>Eukaryota</taxon>
        <taxon>Metazoa</taxon>
        <taxon>Ecdysozoa</taxon>
        <taxon>Arthropoda</taxon>
        <taxon>Chelicerata</taxon>
        <taxon>Arachnida</taxon>
        <taxon>Araneae</taxon>
        <taxon>Araneomorphae</taxon>
        <taxon>Entelegynae</taxon>
        <taxon>Araneoidea</taxon>
        <taxon>Araneidae</taxon>
        <taxon>Caerostris</taxon>
    </lineage>
</organism>
<dbReference type="GO" id="GO:0005634">
    <property type="term" value="C:nucleus"/>
    <property type="evidence" value="ECO:0007669"/>
    <property type="project" value="TreeGrafter"/>
</dbReference>
<dbReference type="InterPro" id="IPR027421">
    <property type="entry name" value="DNA_pol_lamdba_lyase_dom_sf"/>
</dbReference>
<feature type="domain" description="Crossover junction endonuclease MUS81-like HHH" evidence="3">
    <location>
        <begin position="532"/>
        <end position="601"/>
    </location>
</feature>
<proteinExistence type="predicted"/>
<feature type="region of interest" description="Disordered" evidence="2">
    <location>
        <begin position="490"/>
        <end position="523"/>
    </location>
</feature>
<dbReference type="AlphaFoldDB" id="A0AAV4XI66"/>
<dbReference type="InterPro" id="IPR022312">
    <property type="entry name" value="DNA_pol_X"/>
</dbReference>
<evidence type="ECO:0000256" key="2">
    <source>
        <dbReference type="SAM" id="MobiDB-lite"/>
    </source>
</evidence>
<dbReference type="PANTHER" id="PTHR11276:SF28">
    <property type="entry name" value="DNA POLYMERASE LAMBDA"/>
    <property type="match status" value="1"/>
</dbReference>
<dbReference type="InterPro" id="IPR010996">
    <property type="entry name" value="HHH_MUS81"/>
</dbReference>
<dbReference type="GO" id="GO:0003887">
    <property type="term" value="F:DNA-directed DNA polymerase activity"/>
    <property type="evidence" value="ECO:0007669"/>
    <property type="project" value="InterPro"/>
</dbReference>
<protein>
    <submittedName>
        <fullName evidence="4">DNA polymerase lambda</fullName>
    </submittedName>
</protein>
<dbReference type="Gene3D" id="1.10.150.110">
    <property type="entry name" value="DNA polymerase beta, N-terminal domain-like"/>
    <property type="match status" value="1"/>
</dbReference>
<dbReference type="FunFam" id="1.10.150.110:FF:000005">
    <property type="entry name" value="DNA polymerase POL4"/>
    <property type="match status" value="1"/>
</dbReference>
<reference evidence="4 5" key="1">
    <citation type="submission" date="2021-06" db="EMBL/GenBank/DDBJ databases">
        <title>Caerostris extrusa draft genome.</title>
        <authorList>
            <person name="Kono N."/>
            <person name="Arakawa K."/>
        </authorList>
    </citation>
    <scope>NUCLEOTIDE SEQUENCE [LARGE SCALE GENOMIC DNA]</scope>
</reference>
<name>A0AAV4XI66_CAEEX</name>
<dbReference type="InterPro" id="IPR043519">
    <property type="entry name" value="NT_sf"/>
</dbReference>
<dbReference type="Pfam" id="PF14716">
    <property type="entry name" value="HHH_8"/>
    <property type="match status" value="1"/>
</dbReference>
<evidence type="ECO:0000313" key="4">
    <source>
        <dbReference type="EMBL" id="GIY94852.1"/>
    </source>
</evidence>
<dbReference type="GO" id="GO:0006303">
    <property type="term" value="P:double-strand break repair via nonhomologous end joining"/>
    <property type="evidence" value="ECO:0007669"/>
    <property type="project" value="TreeGrafter"/>
</dbReference>
<dbReference type="EMBL" id="BPLR01017832">
    <property type="protein sequence ID" value="GIY94852.1"/>
    <property type="molecule type" value="Genomic_DNA"/>
</dbReference>
<dbReference type="GO" id="GO:0003677">
    <property type="term" value="F:DNA binding"/>
    <property type="evidence" value="ECO:0007669"/>
    <property type="project" value="InterPro"/>
</dbReference>
<accession>A0AAV4XI66</accession>
<evidence type="ECO:0000313" key="5">
    <source>
        <dbReference type="Proteomes" id="UP001054945"/>
    </source>
</evidence>
<gene>
    <name evidence="4" type="primary">POLL</name>
    <name evidence="4" type="ORF">CEXT_439561</name>
</gene>
<dbReference type="PANTHER" id="PTHR11276">
    <property type="entry name" value="DNA POLYMERASE TYPE-X FAMILY MEMBER"/>
    <property type="match status" value="1"/>
</dbReference>
<dbReference type="SUPFAM" id="SSF47802">
    <property type="entry name" value="DNA polymerase beta, N-terminal domain-like"/>
    <property type="match status" value="1"/>
</dbReference>
<comment type="caution">
    <text evidence="4">The sequence shown here is derived from an EMBL/GenBank/DDBJ whole genome shotgun (WGS) entry which is preliminary data.</text>
</comment>